<evidence type="ECO:0000313" key="2">
    <source>
        <dbReference type="Proteomes" id="UP000192328"/>
    </source>
</evidence>
<dbReference type="EMBL" id="FWXZ01000002">
    <property type="protein sequence ID" value="SMC57819.1"/>
    <property type="molecule type" value="Genomic_DNA"/>
</dbReference>
<protein>
    <submittedName>
        <fullName evidence="1">RNA polymerase sigma factor, sigma-70 family</fullName>
    </submittedName>
</protein>
<dbReference type="Proteomes" id="UP000192328">
    <property type="component" value="Unassembled WGS sequence"/>
</dbReference>
<gene>
    <name evidence="1" type="ORF">SAMN06297397_1494</name>
</gene>
<reference evidence="1" key="1">
    <citation type="submission" date="2017-04" db="EMBL/GenBank/DDBJ databases">
        <authorList>
            <person name="Varghese N."/>
            <person name="Submissions S."/>
        </authorList>
    </citation>
    <scope>NUCLEOTIDE SEQUENCE</scope>
    <source>
        <strain evidence="1">WTE2008</strain>
    </source>
</reference>
<evidence type="ECO:0000313" key="1">
    <source>
        <dbReference type="EMBL" id="SMC57819.1"/>
    </source>
</evidence>
<keyword evidence="2" id="KW-1185">Reference proteome</keyword>
<name>A0AC61PLA4_9FIRM</name>
<proteinExistence type="predicted"/>
<accession>A0AC61PLA4</accession>
<comment type="caution">
    <text evidence="1">The sequence shown here is derived from an EMBL/GenBank/DDBJ whole genome shotgun (WGS) entry which is preliminary data.</text>
</comment>
<sequence>MDDFETLLAGSKTAVERWVKARMSNPADAEDILQETYLAAFKGYRELRNPAVFLPWILSIARRKCADWYRMKARRNEILLDEFPEKAAEESPDNSAVEETLEALPERDRLMLRLFYQDMLSQKQISEQLKIPEGTVKSRMSMARFHFRTAYPYPPKGEIIMSNKMLKLPAVLPEYSIIWKDEPAFAVNCEELTGWFIVPKIGEKVTWGMYDLPSRKLDVSYEMAVTGPANVHGLDGVAIHAKVIEATAAEGDPMKAAVDASTGGQEEWFFTAQEKDGYTRFLSAEHIDNGVRTLTTFLDGDAFMDNWGLGEENCGTPVAVKSWGKIQRKGSELTVNGDKPFVDVAGRCDVTLDGTVYETICVMDFGDYNEGVISEQYLDRSGHTVLWRRFNRDDWAGKCWSELLPNNEQIVVNGQRYVHWYDCLCVR</sequence>
<organism evidence="1 2">
    <name type="scientific">Aristaeella lactis</name>
    <dbReference type="NCBI Taxonomy" id="3046383"/>
    <lineage>
        <taxon>Bacteria</taxon>
        <taxon>Bacillati</taxon>
        <taxon>Bacillota</taxon>
        <taxon>Clostridia</taxon>
        <taxon>Eubacteriales</taxon>
        <taxon>Aristaeellaceae</taxon>
        <taxon>Aristaeella</taxon>
    </lineage>
</organism>